<comment type="subcellular location">
    <subcellularLocation>
        <location evidence="1">Cell membrane</location>
        <topology evidence="1">Multi-pass membrane protein</topology>
    </subcellularLocation>
</comment>
<protein>
    <submittedName>
        <fullName evidence="11">DHA2 family efflux MFS transporter permease subunit</fullName>
    </submittedName>
</protein>
<dbReference type="InterPro" id="IPR036259">
    <property type="entry name" value="MFS_trans_sf"/>
</dbReference>
<evidence type="ECO:0000259" key="10">
    <source>
        <dbReference type="PROSITE" id="PS50850"/>
    </source>
</evidence>
<evidence type="ECO:0000256" key="8">
    <source>
        <dbReference type="SAM" id="MobiDB-lite"/>
    </source>
</evidence>
<dbReference type="InterPro" id="IPR020846">
    <property type="entry name" value="MFS_dom"/>
</dbReference>
<organism evidence="11 12">
    <name type="scientific">Alicyclobacillus fastidiosus</name>
    <dbReference type="NCBI Taxonomy" id="392011"/>
    <lineage>
        <taxon>Bacteria</taxon>
        <taxon>Bacillati</taxon>
        <taxon>Bacillota</taxon>
        <taxon>Bacilli</taxon>
        <taxon>Bacillales</taxon>
        <taxon>Alicyclobacillaceae</taxon>
        <taxon>Alicyclobacillus</taxon>
    </lineage>
</organism>
<dbReference type="NCBIfam" id="TIGR00711">
    <property type="entry name" value="efflux_EmrB"/>
    <property type="match status" value="1"/>
</dbReference>
<feature type="region of interest" description="Disordered" evidence="8">
    <location>
        <begin position="518"/>
        <end position="542"/>
    </location>
</feature>
<evidence type="ECO:0000313" key="12">
    <source>
        <dbReference type="Proteomes" id="UP001164761"/>
    </source>
</evidence>
<evidence type="ECO:0000256" key="4">
    <source>
        <dbReference type="ARBA" id="ARBA00022475"/>
    </source>
</evidence>
<evidence type="ECO:0000256" key="6">
    <source>
        <dbReference type="ARBA" id="ARBA00022989"/>
    </source>
</evidence>
<dbReference type="Pfam" id="PF07690">
    <property type="entry name" value="MFS_1"/>
    <property type="match status" value="1"/>
</dbReference>
<feature type="transmembrane region" description="Helical" evidence="9">
    <location>
        <begin position="234"/>
        <end position="256"/>
    </location>
</feature>
<evidence type="ECO:0000313" key="11">
    <source>
        <dbReference type="EMBL" id="WAH42749.1"/>
    </source>
</evidence>
<evidence type="ECO:0000256" key="2">
    <source>
        <dbReference type="ARBA" id="ARBA00008537"/>
    </source>
</evidence>
<dbReference type="RefSeq" id="WP_268006624.1">
    <property type="nucleotide sequence ID" value="NZ_CP104067.1"/>
</dbReference>
<keyword evidence="4" id="KW-1003">Cell membrane</keyword>
<keyword evidence="12" id="KW-1185">Reference proteome</keyword>
<feature type="transmembrane region" description="Helical" evidence="9">
    <location>
        <begin position="89"/>
        <end position="112"/>
    </location>
</feature>
<keyword evidence="7 9" id="KW-0472">Membrane</keyword>
<proteinExistence type="inferred from homology"/>
<keyword evidence="6 9" id="KW-1133">Transmembrane helix</keyword>
<feature type="transmembrane region" description="Helical" evidence="9">
    <location>
        <begin position="208"/>
        <end position="228"/>
    </location>
</feature>
<keyword evidence="5 9" id="KW-0812">Transmembrane</keyword>
<keyword evidence="3" id="KW-0813">Transport</keyword>
<feature type="transmembrane region" description="Helical" evidence="9">
    <location>
        <begin position="21"/>
        <end position="41"/>
    </location>
</feature>
<evidence type="ECO:0000256" key="7">
    <source>
        <dbReference type="ARBA" id="ARBA00023136"/>
    </source>
</evidence>
<dbReference type="Proteomes" id="UP001164761">
    <property type="component" value="Chromosome"/>
</dbReference>
<dbReference type="InterPro" id="IPR004638">
    <property type="entry name" value="EmrB-like"/>
</dbReference>
<feature type="transmembrane region" description="Helical" evidence="9">
    <location>
        <begin position="341"/>
        <end position="358"/>
    </location>
</feature>
<dbReference type="PANTHER" id="PTHR42718">
    <property type="entry name" value="MAJOR FACILITATOR SUPERFAMILY MULTIDRUG TRANSPORTER MFSC"/>
    <property type="match status" value="1"/>
</dbReference>
<evidence type="ECO:0000256" key="1">
    <source>
        <dbReference type="ARBA" id="ARBA00004651"/>
    </source>
</evidence>
<feature type="transmembrane region" description="Helical" evidence="9">
    <location>
        <begin position="177"/>
        <end position="196"/>
    </location>
</feature>
<feature type="domain" description="Major facilitator superfamily (MFS) profile" evidence="10">
    <location>
        <begin position="23"/>
        <end position="517"/>
    </location>
</feature>
<comment type="similarity">
    <text evidence="2">Belongs to the major facilitator superfamily. EmrB family.</text>
</comment>
<reference evidence="11" key="1">
    <citation type="submission" date="2022-08" db="EMBL/GenBank/DDBJ databases">
        <title>Alicyclobacillus fastidiosus DSM 17978, complete genome.</title>
        <authorList>
            <person name="Wang Q."/>
            <person name="Cai R."/>
            <person name="Wang Z."/>
        </authorList>
    </citation>
    <scope>NUCLEOTIDE SEQUENCE</scope>
    <source>
        <strain evidence="11">DSM 17978</strain>
    </source>
</reference>
<feature type="transmembrane region" description="Helical" evidence="9">
    <location>
        <begin position="151"/>
        <end position="171"/>
    </location>
</feature>
<dbReference type="PROSITE" id="PS50850">
    <property type="entry name" value="MFS"/>
    <property type="match status" value="1"/>
</dbReference>
<feature type="transmembrane region" description="Helical" evidence="9">
    <location>
        <begin position="276"/>
        <end position="301"/>
    </location>
</feature>
<evidence type="ECO:0000256" key="3">
    <source>
        <dbReference type="ARBA" id="ARBA00022448"/>
    </source>
</evidence>
<evidence type="ECO:0000256" key="9">
    <source>
        <dbReference type="SAM" id="Phobius"/>
    </source>
</evidence>
<feature type="transmembrane region" description="Helical" evidence="9">
    <location>
        <begin position="408"/>
        <end position="427"/>
    </location>
</feature>
<feature type="transmembrane region" description="Helical" evidence="9">
    <location>
        <begin position="378"/>
        <end position="396"/>
    </location>
</feature>
<gene>
    <name evidence="11" type="ORF">NZD89_04775</name>
</gene>
<name>A0ABY6ZKW9_9BACL</name>
<dbReference type="InterPro" id="IPR011701">
    <property type="entry name" value="MFS"/>
</dbReference>
<dbReference type="Gene3D" id="1.20.1720.10">
    <property type="entry name" value="Multidrug resistance protein D"/>
    <property type="match status" value="1"/>
</dbReference>
<feature type="transmembrane region" description="Helical" evidence="9">
    <location>
        <begin position="313"/>
        <end position="334"/>
    </location>
</feature>
<sequence>MSQVAMRAAPGGSNTASIHKAPILISLVIGAFAAILNQTLLNVAIPKLMNDFNVSANTVQWLSTGYMLANGIVIPLTAYLMGTFTTRQLFLGAMTMFGLGSVCCAVAPDFVVMMIGRVIQAIGAGMMMPLMMTVIMTLYPPETRGKAMGTIGIAMFFAPAVGPTLSGWIIQNYSWRVLFYIVIPVAVIDIIVAAIYLKNVTERTFPKFAFLSFLSSTIGLGALLYGFSEAGSKGWGSGVVVVSVIIGVVFLILFVIRELTTSHPLLNLRVFKVGGFSLAAAVSCVVNMAMYGGALLTPMYIQNLRGYSSLDSGLLMLPGAILMGIMSPVSGALLDKIGIRPLAVVGLLITVITTWDLGHLTPNTPFGHIEWIYTFRMFGMGFIAMTIMTSGLNYLPRQFAAHGTAAANTVRMVASSLGTSLLITVMTNRTNTHYNQYINTVTSTNPQLYNSVHTMVQGFAAQLGVPMQTAQTYVTYLMYGQAEKLAGVQGVDDAYLVAAALALLALIMSLFLRRNKNIGKSTPKREPQRALPAPATVEPNEG</sequence>
<feature type="transmembrane region" description="Helical" evidence="9">
    <location>
        <begin position="61"/>
        <end position="82"/>
    </location>
</feature>
<evidence type="ECO:0000256" key="5">
    <source>
        <dbReference type="ARBA" id="ARBA00022692"/>
    </source>
</evidence>
<accession>A0ABY6ZKW9</accession>
<feature type="transmembrane region" description="Helical" evidence="9">
    <location>
        <begin position="494"/>
        <end position="512"/>
    </location>
</feature>
<dbReference type="Gene3D" id="1.20.1250.20">
    <property type="entry name" value="MFS general substrate transporter like domains"/>
    <property type="match status" value="1"/>
</dbReference>
<dbReference type="EMBL" id="CP104067">
    <property type="protein sequence ID" value="WAH42749.1"/>
    <property type="molecule type" value="Genomic_DNA"/>
</dbReference>
<dbReference type="CDD" id="cd17503">
    <property type="entry name" value="MFS_LmrB_MDR_like"/>
    <property type="match status" value="1"/>
</dbReference>
<dbReference type="SUPFAM" id="SSF103473">
    <property type="entry name" value="MFS general substrate transporter"/>
    <property type="match status" value="1"/>
</dbReference>
<feature type="transmembrane region" description="Helical" evidence="9">
    <location>
        <begin position="118"/>
        <end position="139"/>
    </location>
</feature>
<dbReference type="PANTHER" id="PTHR42718:SF9">
    <property type="entry name" value="MAJOR FACILITATOR SUPERFAMILY MULTIDRUG TRANSPORTER MFSC"/>
    <property type="match status" value="1"/>
</dbReference>
<dbReference type="PRINTS" id="PR01036">
    <property type="entry name" value="TCRTETB"/>
</dbReference>